<dbReference type="KEGG" id="vab:WPS_17280"/>
<reference evidence="4 5" key="1">
    <citation type="journal article" date="2022" name="ISME Commun">
        <title>Vulcanimicrobium alpinus gen. nov. sp. nov., the first cultivated representative of the candidate phylum 'Eremiobacterota', is a metabolically versatile aerobic anoxygenic phototroph.</title>
        <authorList>
            <person name="Yabe S."/>
            <person name="Muto K."/>
            <person name="Abe K."/>
            <person name="Yokota A."/>
            <person name="Staudigel H."/>
            <person name="Tebo B.M."/>
        </authorList>
    </citation>
    <scope>NUCLEOTIDE SEQUENCE [LARGE SCALE GENOMIC DNA]</scope>
    <source>
        <strain evidence="4 5">WC8-2</strain>
    </source>
</reference>
<dbReference type="NCBIfam" id="TIGR00377">
    <property type="entry name" value="ant_ant_sig"/>
    <property type="match status" value="1"/>
</dbReference>
<dbReference type="InterPro" id="IPR036513">
    <property type="entry name" value="STAS_dom_sf"/>
</dbReference>
<dbReference type="EMBL" id="AP025523">
    <property type="protein sequence ID" value="BDE06452.1"/>
    <property type="molecule type" value="Genomic_DNA"/>
</dbReference>
<sequence>MNVNGQASEHHHEDISIRVHVADGLHVFELAGSLDIATSPSVRAALTDASERGDHRLIVDLTKVEFLDSTGLGALIGGQRRAKEFGGEVRLVAKEGQILRLLRITGLLKVFAVYPRLDDAVSDGERVGDL</sequence>
<evidence type="ECO:0000256" key="1">
    <source>
        <dbReference type="ARBA" id="ARBA00009013"/>
    </source>
</evidence>
<dbReference type="InterPro" id="IPR002645">
    <property type="entry name" value="STAS_dom"/>
</dbReference>
<dbReference type="AlphaFoldDB" id="A0AAN1XW15"/>
<keyword evidence="5" id="KW-1185">Reference proteome</keyword>
<protein>
    <recommendedName>
        <fullName evidence="2">Anti-sigma factor antagonist</fullName>
    </recommendedName>
</protein>
<comment type="similarity">
    <text evidence="1 2">Belongs to the anti-sigma-factor antagonist family.</text>
</comment>
<dbReference type="GO" id="GO:0043856">
    <property type="term" value="F:anti-sigma factor antagonist activity"/>
    <property type="evidence" value="ECO:0007669"/>
    <property type="project" value="InterPro"/>
</dbReference>
<feature type="domain" description="STAS" evidence="3">
    <location>
        <begin position="15"/>
        <end position="124"/>
    </location>
</feature>
<dbReference type="Pfam" id="PF01740">
    <property type="entry name" value="STAS"/>
    <property type="match status" value="1"/>
</dbReference>
<evidence type="ECO:0000259" key="3">
    <source>
        <dbReference type="PROSITE" id="PS50801"/>
    </source>
</evidence>
<dbReference type="PROSITE" id="PS50801">
    <property type="entry name" value="STAS"/>
    <property type="match status" value="1"/>
</dbReference>
<name>A0AAN1XW15_UNVUL</name>
<dbReference type="PANTHER" id="PTHR33495:SF2">
    <property type="entry name" value="ANTI-SIGMA FACTOR ANTAGONIST TM_1081-RELATED"/>
    <property type="match status" value="1"/>
</dbReference>
<dbReference type="CDD" id="cd07043">
    <property type="entry name" value="STAS_anti-anti-sigma_factors"/>
    <property type="match status" value="1"/>
</dbReference>
<organism evidence="4 5">
    <name type="scientific">Vulcanimicrobium alpinum</name>
    <dbReference type="NCBI Taxonomy" id="3016050"/>
    <lineage>
        <taxon>Bacteria</taxon>
        <taxon>Bacillati</taxon>
        <taxon>Vulcanimicrobiota</taxon>
        <taxon>Vulcanimicrobiia</taxon>
        <taxon>Vulcanimicrobiales</taxon>
        <taxon>Vulcanimicrobiaceae</taxon>
        <taxon>Vulcanimicrobium</taxon>
    </lineage>
</organism>
<proteinExistence type="inferred from homology"/>
<dbReference type="SUPFAM" id="SSF52091">
    <property type="entry name" value="SpoIIaa-like"/>
    <property type="match status" value="1"/>
</dbReference>
<dbReference type="InterPro" id="IPR003658">
    <property type="entry name" value="Anti-sigma_ant"/>
</dbReference>
<dbReference type="PANTHER" id="PTHR33495">
    <property type="entry name" value="ANTI-SIGMA FACTOR ANTAGONIST TM_1081-RELATED-RELATED"/>
    <property type="match status" value="1"/>
</dbReference>
<evidence type="ECO:0000313" key="5">
    <source>
        <dbReference type="Proteomes" id="UP001317532"/>
    </source>
</evidence>
<dbReference type="Gene3D" id="3.30.750.24">
    <property type="entry name" value="STAS domain"/>
    <property type="match status" value="1"/>
</dbReference>
<dbReference type="Proteomes" id="UP001317532">
    <property type="component" value="Chromosome"/>
</dbReference>
<accession>A0AAN1XW15</accession>
<evidence type="ECO:0000313" key="4">
    <source>
        <dbReference type="EMBL" id="BDE06452.1"/>
    </source>
</evidence>
<gene>
    <name evidence="4" type="primary">rsbV_1</name>
    <name evidence="4" type="ORF">WPS_17280</name>
</gene>
<evidence type="ECO:0000256" key="2">
    <source>
        <dbReference type="RuleBase" id="RU003749"/>
    </source>
</evidence>